<proteinExistence type="predicted"/>
<sequence>MAQRNASLSTQVVFTVAEVVGEDPEELPPLERTISSEALNNLFREDTPLLGAYLVFPYCDVWMMVHSDRTVDVFTEYAATTAVDDVPTDSGGHPTDDRMVVLHAENGRHAFADDDELETLHEIAEEADDATDAWEGTLDYAEQR</sequence>
<protein>
    <submittedName>
        <fullName evidence="2">HalOD1 output domain-containing protein</fullName>
    </submittedName>
</protein>
<evidence type="ECO:0000259" key="1">
    <source>
        <dbReference type="Pfam" id="PF18545"/>
    </source>
</evidence>
<dbReference type="InterPro" id="IPR040624">
    <property type="entry name" value="HalOD1"/>
</dbReference>
<evidence type="ECO:0000313" key="3">
    <source>
        <dbReference type="Proteomes" id="UP001596383"/>
    </source>
</evidence>
<dbReference type="AlphaFoldDB" id="A0ABD5SNE8"/>
<comment type="caution">
    <text evidence="2">The sequence shown here is derived from an EMBL/GenBank/DDBJ whole genome shotgun (WGS) entry which is preliminary data.</text>
</comment>
<dbReference type="Pfam" id="PF18545">
    <property type="entry name" value="HalOD1"/>
    <property type="match status" value="1"/>
</dbReference>
<name>A0ABD5SNE8_9EURY</name>
<keyword evidence="3" id="KW-1185">Reference proteome</keyword>
<gene>
    <name evidence="2" type="ORF">ACFQE6_06110</name>
</gene>
<organism evidence="2 3">
    <name type="scientific">Natrinema soli</name>
    <dbReference type="NCBI Taxonomy" id="1930624"/>
    <lineage>
        <taxon>Archaea</taxon>
        <taxon>Methanobacteriati</taxon>
        <taxon>Methanobacteriota</taxon>
        <taxon>Stenosarchaea group</taxon>
        <taxon>Halobacteria</taxon>
        <taxon>Halobacteriales</taxon>
        <taxon>Natrialbaceae</taxon>
        <taxon>Natrinema</taxon>
    </lineage>
</organism>
<dbReference type="Proteomes" id="UP001596383">
    <property type="component" value="Unassembled WGS sequence"/>
</dbReference>
<reference evidence="2 3" key="1">
    <citation type="journal article" date="2019" name="Int. J. Syst. Evol. Microbiol.">
        <title>The Global Catalogue of Microorganisms (GCM) 10K type strain sequencing project: providing services to taxonomists for standard genome sequencing and annotation.</title>
        <authorList>
            <consortium name="The Broad Institute Genomics Platform"/>
            <consortium name="The Broad Institute Genome Sequencing Center for Infectious Disease"/>
            <person name="Wu L."/>
            <person name="Ma J."/>
        </authorList>
    </citation>
    <scope>NUCLEOTIDE SEQUENCE [LARGE SCALE GENOMIC DNA]</scope>
    <source>
        <strain evidence="2 3">LMG 29247</strain>
    </source>
</reference>
<feature type="domain" description="Halobacterial output" evidence="1">
    <location>
        <begin position="5"/>
        <end position="73"/>
    </location>
</feature>
<dbReference type="RefSeq" id="WP_273737682.1">
    <property type="nucleotide sequence ID" value="NZ_JAQIVI010000094.1"/>
</dbReference>
<accession>A0ABD5SNE8</accession>
<evidence type="ECO:0000313" key="2">
    <source>
        <dbReference type="EMBL" id="MFC6764620.1"/>
    </source>
</evidence>
<dbReference type="EMBL" id="JBHSWV010000094">
    <property type="protein sequence ID" value="MFC6764620.1"/>
    <property type="molecule type" value="Genomic_DNA"/>
</dbReference>